<sequence length="63" mass="7115">MHRLMGVHHQYDGAANMVHSTQPGETCRSPIRTGHPVDKDPDITRTVYNRDCETCEKLPAIAR</sequence>
<gene>
    <name evidence="2" type="ORF">GCM10012278_52040</name>
</gene>
<accession>A0A918E6N5</accession>
<name>A0A918E6N5_9ACTN</name>
<dbReference type="EMBL" id="BMNK01000009">
    <property type="protein sequence ID" value="GGP10829.1"/>
    <property type="molecule type" value="Genomic_DNA"/>
</dbReference>
<reference evidence="2" key="1">
    <citation type="journal article" date="2014" name="Int. J. Syst. Evol. Microbiol.">
        <title>Complete genome sequence of Corynebacterium casei LMG S-19264T (=DSM 44701T), isolated from a smear-ripened cheese.</title>
        <authorList>
            <consortium name="US DOE Joint Genome Institute (JGI-PGF)"/>
            <person name="Walter F."/>
            <person name="Albersmeier A."/>
            <person name="Kalinowski J."/>
            <person name="Ruckert C."/>
        </authorList>
    </citation>
    <scope>NUCLEOTIDE SEQUENCE</scope>
    <source>
        <strain evidence="2">CGMCC 4.7430</strain>
    </source>
</reference>
<feature type="region of interest" description="Disordered" evidence="1">
    <location>
        <begin position="18"/>
        <end position="42"/>
    </location>
</feature>
<comment type="caution">
    <text evidence="2">The sequence shown here is derived from an EMBL/GenBank/DDBJ whole genome shotgun (WGS) entry which is preliminary data.</text>
</comment>
<evidence type="ECO:0000256" key="1">
    <source>
        <dbReference type="SAM" id="MobiDB-lite"/>
    </source>
</evidence>
<evidence type="ECO:0000313" key="2">
    <source>
        <dbReference type="EMBL" id="GGP10829.1"/>
    </source>
</evidence>
<evidence type="ECO:0000313" key="3">
    <source>
        <dbReference type="Proteomes" id="UP000660745"/>
    </source>
</evidence>
<protein>
    <submittedName>
        <fullName evidence="2">Uncharacterized protein</fullName>
    </submittedName>
</protein>
<keyword evidence="3" id="KW-1185">Reference proteome</keyword>
<dbReference type="Proteomes" id="UP000660745">
    <property type="component" value="Unassembled WGS sequence"/>
</dbReference>
<reference evidence="2" key="2">
    <citation type="submission" date="2020-09" db="EMBL/GenBank/DDBJ databases">
        <authorList>
            <person name="Sun Q."/>
            <person name="Zhou Y."/>
        </authorList>
    </citation>
    <scope>NUCLEOTIDE SEQUENCE</scope>
    <source>
        <strain evidence="2">CGMCC 4.7430</strain>
    </source>
</reference>
<proteinExistence type="predicted"/>
<dbReference type="AlphaFoldDB" id="A0A918E6N5"/>
<organism evidence="2 3">
    <name type="scientific">Nonomuraea glycinis</name>
    <dbReference type="NCBI Taxonomy" id="2047744"/>
    <lineage>
        <taxon>Bacteria</taxon>
        <taxon>Bacillati</taxon>
        <taxon>Actinomycetota</taxon>
        <taxon>Actinomycetes</taxon>
        <taxon>Streptosporangiales</taxon>
        <taxon>Streptosporangiaceae</taxon>
        <taxon>Nonomuraea</taxon>
    </lineage>
</organism>